<reference evidence="1" key="2">
    <citation type="journal article" date="2021" name="PeerJ">
        <title>Extensive microbial diversity within the chicken gut microbiome revealed by metagenomics and culture.</title>
        <authorList>
            <person name="Gilroy R."/>
            <person name="Ravi A."/>
            <person name="Getino M."/>
            <person name="Pursley I."/>
            <person name="Horton D.L."/>
            <person name="Alikhan N.F."/>
            <person name="Baker D."/>
            <person name="Gharbi K."/>
            <person name="Hall N."/>
            <person name="Watson M."/>
            <person name="Adriaenssens E.M."/>
            <person name="Foster-Nyarko E."/>
            <person name="Jarju S."/>
            <person name="Secka A."/>
            <person name="Antonio M."/>
            <person name="Oren A."/>
            <person name="Chaudhuri R.R."/>
            <person name="La Ragione R."/>
            <person name="Hildebrand F."/>
            <person name="Pallen M.J."/>
        </authorList>
    </citation>
    <scope>NUCLEOTIDE SEQUENCE</scope>
    <source>
        <strain evidence="1">6919</strain>
    </source>
</reference>
<reference evidence="1" key="1">
    <citation type="submission" date="2020-10" db="EMBL/GenBank/DDBJ databases">
        <authorList>
            <person name="Gilroy R."/>
        </authorList>
    </citation>
    <scope>NUCLEOTIDE SEQUENCE</scope>
    <source>
        <strain evidence="1">6919</strain>
    </source>
</reference>
<proteinExistence type="predicted"/>
<evidence type="ECO:0008006" key="3">
    <source>
        <dbReference type="Google" id="ProtNLM"/>
    </source>
</evidence>
<protein>
    <recommendedName>
        <fullName evidence="3">Permuted papain-like amidase enzyme, YaeF/YiiX, C92 family</fullName>
    </recommendedName>
</protein>
<evidence type="ECO:0000313" key="1">
    <source>
        <dbReference type="EMBL" id="MBO8475642.1"/>
    </source>
</evidence>
<accession>A0A9D9INA9</accession>
<dbReference type="EMBL" id="JADIMC010000019">
    <property type="protein sequence ID" value="MBO8475642.1"/>
    <property type="molecule type" value="Genomic_DNA"/>
</dbReference>
<organism evidence="1 2">
    <name type="scientific">Candidatus Limisoma faecipullorum</name>
    <dbReference type="NCBI Taxonomy" id="2840854"/>
    <lineage>
        <taxon>Bacteria</taxon>
        <taxon>Pseudomonadati</taxon>
        <taxon>Bacteroidota</taxon>
        <taxon>Bacteroidia</taxon>
        <taxon>Bacteroidales</taxon>
        <taxon>Candidatus Limisoma</taxon>
    </lineage>
</organism>
<dbReference type="SUPFAM" id="SSF54001">
    <property type="entry name" value="Cysteine proteinases"/>
    <property type="match status" value="1"/>
</dbReference>
<sequence>MSLRRTISYCIAIAIVSVLLNGCSGKFAEKRELHFPELCEGDVVFRKGGSVVSRMVLCADRDGKYSHIGVIVVKDGKCMVVHSVPGEPDFDGDTDRVKLETIDSFFSEERASSGAIMRPRIGGDTLSAVAGKAMELAERKVLFDHNYNLSDTSKLYCTELIDFVLRFAGVNLTEGRTTHINIPGMVGDYLLPSDIYKSSKLETVFCF</sequence>
<evidence type="ECO:0000313" key="2">
    <source>
        <dbReference type="Proteomes" id="UP000823598"/>
    </source>
</evidence>
<name>A0A9D9INA9_9BACT</name>
<dbReference type="Gene3D" id="3.90.1720.10">
    <property type="entry name" value="endopeptidase domain like (from Nostoc punctiforme)"/>
    <property type="match status" value="1"/>
</dbReference>
<dbReference type="InterPro" id="IPR038765">
    <property type="entry name" value="Papain-like_cys_pep_sf"/>
</dbReference>
<dbReference type="AlphaFoldDB" id="A0A9D9INA9"/>
<gene>
    <name evidence="1" type="ORF">IAB88_01455</name>
</gene>
<dbReference type="Proteomes" id="UP000823598">
    <property type="component" value="Unassembled WGS sequence"/>
</dbReference>
<comment type="caution">
    <text evidence="1">The sequence shown here is derived from an EMBL/GenBank/DDBJ whole genome shotgun (WGS) entry which is preliminary data.</text>
</comment>